<dbReference type="InterPro" id="IPR055596">
    <property type="entry name" value="DUF7172"/>
</dbReference>
<dbReference type="RefSeq" id="WP_040085186.1">
    <property type="nucleotide sequence ID" value="NZ_BCSU01000033.1"/>
</dbReference>
<feature type="region of interest" description="Disordered" evidence="1">
    <location>
        <begin position="33"/>
        <end position="56"/>
    </location>
</feature>
<keyword evidence="4" id="KW-1185">Reference proteome</keyword>
<evidence type="ECO:0000313" key="3">
    <source>
        <dbReference type="EMBL" id="AJE32507.1"/>
    </source>
</evidence>
<proteinExistence type="predicted"/>
<accession>A0A0B5D5Y1</accession>
<sequence>MTQPTQFTTSQFTTNGGVLGLDRSAMSRVVARSTVQSTGDGNHGAHAAASVVPEESSNSPALKTMIDQRVHWKNDYGVPVVVQTQIQRARRTMYLSAPNFAFIRERYTHRVGVDQLTNVLAPEPDPTSVWNTEWGGGIDIGVEGREGGGVSPRYGQYRASMPESSLMLEPVRVGVGESIDVRFRAALITPYRWWNRDGYANPDHYVARTEAFSNTLLLWAYPEAV</sequence>
<protein>
    <recommendedName>
        <fullName evidence="2">DUF7172 domain-containing protein</fullName>
    </recommendedName>
</protein>
<name>A0A0B5D5Y1_9CORY</name>
<evidence type="ECO:0000313" key="4">
    <source>
        <dbReference type="Proteomes" id="UP000031524"/>
    </source>
</evidence>
<dbReference type="AlphaFoldDB" id="A0A0B5D5Y1"/>
<feature type="domain" description="DUF7172" evidence="2">
    <location>
        <begin position="12"/>
        <end position="223"/>
    </location>
</feature>
<dbReference type="Pfam" id="PF23787">
    <property type="entry name" value="DUF7172"/>
    <property type="match status" value="1"/>
</dbReference>
<reference evidence="3 4" key="1">
    <citation type="submission" date="2013-04" db="EMBL/GenBank/DDBJ databases">
        <title>Complete genome sequence of Corynebacterium humireducens DSM 45392(T), isolated from a wastewater-fed microbial fuel cell.</title>
        <authorList>
            <person name="Ruckert C."/>
            <person name="Albersmeier A."/>
            <person name="Kalinowski J."/>
        </authorList>
    </citation>
    <scope>NUCLEOTIDE SEQUENCE [LARGE SCALE GENOMIC DNA]</scope>
    <source>
        <strain evidence="4">MFC-5</strain>
    </source>
</reference>
<organism evidence="3 4">
    <name type="scientific">Corynebacterium humireducens NBRC 106098 = DSM 45392</name>
    <dbReference type="NCBI Taxonomy" id="1223515"/>
    <lineage>
        <taxon>Bacteria</taxon>
        <taxon>Bacillati</taxon>
        <taxon>Actinomycetota</taxon>
        <taxon>Actinomycetes</taxon>
        <taxon>Mycobacteriales</taxon>
        <taxon>Corynebacteriaceae</taxon>
        <taxon>Corynebacterium</taxon>
    </lineage>
</organism>
<dbReference type="OrthoDB" id="4640072at2"/>
<dbReference type="HOGENOM" id="CLU_1228231_0_0_11"/>
<dbReference type="EMBL" id="CP005286">
    <property type="protein sequence ID" value="AJE32507.1"/>
    <property type="molecule type" value="Genomic_DNA"/>
</dbReference>
<dbReference type="Proteomes" id="UP000031524">
    <property type="component" value="Chromosome"/>
</dbReference>
<gene>
    <name evidence="3" type="ORF">B842_03270</name>
</gene>
<evidence type="ECO:0000256" key="1">
    <source>
        <dbReference type="SAM" id="MobiDB-lite"/>
    </source>
</evidence>
<evidence type="ECO:0000259" key="2">
    <source>
        <dbReference type="Pfam" id="PF23787"/>
    </source>
</evidence>
<dbReference type="KEGG" id="chm:B842_03270"/>
<dbReference type="STRING" id="1223515.B842_03270"/>